<dbReference type="RefSeq" id="XP_024719064.1">
    <property type="nucleotide sequence ID" value="XM_024865398.1"/>
</dbReference>
<feature type="region of interest" description="Disordered" evidence="1">
    <location>
        <begin position="75"/>
        <end position="100"/>
    </location>
</feature>
<dbReference type="AlphaFoldDB" id="A0A2T3AWN7"/>
<keyword evidence="2" id="KW-1133">Transmembrane helix</keyword>
<name>A0A2T3AWN7_AMORE</name>
<evidence type="ECO:0000256" key="1">
    <source>
        <dbReference type="SAM" id="MobiDB-lite"/>
    </source>
</evidence>
<accession>A0A2T3AWN7</accession>
<keyword evidence="4" id="KW-1185">Reference proteome</keyword>
<dbReference type="Proteomes" id="UP000241818">
    <property type="component" value="Unassembled WGS sequence"/>
</dbReference>
<dbReference type="InParanoid" id="A0A2T3AWN7"/>
<gene>
    <name evidence="3" type="ORF">M430DRAFT_264479</name>
</gene>
<keyword evidence="2" id="KW-0812">Transmembrane</keyword>
<evidence type="ECO:0000313" key="3">
    <source>
        <dbReference type="EMBL" id="PSS13073.1"/>
    </source>
</evidence>
<protein>
    <submittedName>
        <fullName evidence="3">Uncharacterized protein</fullName>
    </submittedName>
</protein>
<keyword evidence="2" id="KW-0472">Membrane</keyword>
<feature type="non-terminal residue" evidence="3">
    <location>
        <position position="1"/>
    </location>
</feature>
<reference evidence="3 4" key="1">
    <citation type="journal article" date="2018" name="New Phytol.">
        <title>Comparative genomics and transcriptomics depict ericoid mycorrhizal fungi as versatile saprotrophs and plant mutualists.</title>
        <authorList>
            <person name="Martino E."/>
            <person name="Morin E."/>
            <person name="Grelet G.A."/>
            <person name="Kuo A."/>
            <person name="Kohler A."/>
            <person name="Daghino S."/>
            <person name="Barry K.W."/>
            <person name="Cichocki N."/>
            <person name="Clum A."/>
            <person name="Dockter R.B."/>
            <person name="Hainaut M."/>
            <person name="Kuo R.C."/>
            <person name="LaButti K."/>
            <person name="Lindahl B.D."/>
            <person name="Lindquist E.A."/>
            <person name="Lipzen A."/>
            <person name="Khouja H.R."/>
            <person name="Magnuson J."/>
            <person name="Murat C."/>
            <person name="Ohm R.A."/>
            <person name="Singer S.W."/>
            <person name="Spatafora J.W."/>
            <person name="Wang M."/>
            <person name="Veneault-Fourrey C."/>
            <person name="Henrissat B."/>
            <person name="Grigoriev I.V."/>
            <person name="Martin F.M."/>
            <person name="Perotto S."/>
        </authorList>
    </citation>
    <scope>NUCLEOTIDE SEQUENCE [LARGE SCALE GENOMIC DNA]</scope>
    <source>
        <strain evidence="3 4">ATCC 22711</strain>
    </source>
</reference>
<dbReference type="EMBL" id="KZ679014">
    <property type="protein sequence ID" value="PSS13073.1"/>
    <property type="molecule type" value="Genomic_DNA"/>
</dbReference>
<feature type="compositionally biased region" description="Low complexity" evidence="1">
    <location>
        <begin position="80"/>
        <end position="89"/>
    </location>
</feature>
<proteinExistence type="predicted"/>
<feature type="transmembrane region" description="Helical" evidence="2">
    <location>
        <begin position="25"/>
        <end position="44"/>
    </location>
</feature>
<sequence>MSYCMPRSSYGEIALYVRQQHASKVRHIFAISSSYFISFYYFLYSTYLRSRGLSREETKLRVGIWQAIHETVQLRPPPSTTTSTTTTTTLPIHRPSHKQV</sequence>
<evidence type="ECO:0000256" key="2">
    <source>
        <dbReference type="SAM" id="Phobius"/>
    </source>
</evidence>
<dbReference type="GeneID" id="36573479"/>
<organism evidence="3 4">
    <name type="scientific">Amorphotheca resinae ATCC 22711</name>
    <dbReference type="NCBI Taxonomy" id="857342"/>
    <lineage>
        <taxon>Eukaryota</taxon>
        <taxon>Fungi</taxon>
        <taxon>Dikarya</taxon>
        <taxon>Ascomycota</taxon>
        <taxon>Pezizomycotina</taxon>
        <taxon>Leotiomycetes</taxon>
        <taxon>Helotiales</taxon>
        <taxon>Amorphothecaceae</taxon>
        <taxon>Amorphotheca</taxon>
    </lineage>
</organism>
<evidence type="ECO:0000313" key="4">
    <source>
        <dbReference type="Proteomes" id="UP000241818"/>
    </source>
</evidence>